<feature type="domain" description="Glycosyl transferase family 1" evidence="1">
    <location>
        <begin position="192"/>
        <end position="361"/>
    </location>
</feature>
<keyword evidence="3" id="KW-0808">Transferase</keyword>
<reference evidence="3 4" key="1">
    <citation type="submission" date="2018-08" db="EMBL/GenBank/DDBJ databases">
        <title>A genome reference for cultivated species of the human gut microbiota.</title>
        <authorList>
            <person name="Zou Y."/>
            <person name="Xue W."/>
            <person name="Luo G."/>
        </authorList>
    </citation>
    <scope>NUCLEOTIDE SEQUENCE [LARGE SCALE GENOMIC DNA]</scope>
    <source>
        <strain evidence="3 4">AM50-15</strain>
    </source>
</reference>
<protein>
    <submittedName>
        <fullName evidence="3">Glycosyltransferase family 1 protein</fullName>
    </submittedName>
</protein>
<organism evidence="3 4">
    <name type="scientific">Parabacteroides merdae</name>
    <dbReference type="NCBI Taxonomy" id="46503"/>
    <lineage>
        <taxon>Bacteria</taxon>
        <taxon>Pseudomonadati</taxon>
        <taxon>Bacteroidota</taxon>
        <taxon>Bacteroidia</taxon>
        <taxon>Bacteroidales</taxon>
        <taxon>Tannerellaceae</taxon>
        <taxon>Parabacteroides</taxon>
    </lineage>
</organism>
<feature type="domain" description="Glycosyltransferase subfamily 4-like N-terminal" evidence="2">
    <location>
        <begin position="28"/>
        <end position="153"/>
    </location>
</feature>
<gene>
    <name evidence="3" type="ORF">DW986_11300</name>
</gene>
<dbReference type="Gene3D" id="3.40.50.2000">
    <property type="entry name" value="Glycogen Phosphorylase B"/>
    <property type="match status" value="2"/>
</dbReference>
<evidence type="ECO:0000313" key="4">
    <source>
        <dbReference type="Proteomes" id="UP000285173"/>
    </source>
</evidence>
<dbReference type="Pfam" id="PF00534">
    <property type="entry name" value="Glycos_transf_1"/>
    <property type="match status" value="1"/>
</dbReference>
<accession>A0A3R5ZZI5</accession>
<evidence type="ECO:0000259" key="1">
    <source>
        <dbReference type="Pfam" id="PF00534"/>
    </source>
</evidence>
<dbReference type="Proteomes" id="UP000285173">
    <property type="component" value="Unassembled WGS sequence"/>
</dbReference>
<dbReference type="AlphaFoldDB" id="A0A3R5ZZI5"/>
<dbReference type="InterPro" id="IPR028098">
    <property type="entry name" value="Glyco_trans_4-like_N"/>
</dbReference>
<proteinExistence type="predicted"/>
<name>A0A3R5ZZI5_9BACT</name>
<dbReference type="InterPro" id="IPR001296">
    <property type="entry name" value="Glyco_trans_1"/>
</dbReference>
<dbReference type="EMBL" id="QSEF01000015">
    <property type="protein sequence ID" value="RGZ46979.1"/>
    <property type="molecule type" value="Genomic_DNA"/>
</dbReference>
<comment type="caution">
    <text evidence="3">The sequence shown here is derived from an EMBL/GenBank/DDBJ whole genome shotgun (WGS) entry which is preliminary data.</text>
</comment>
<dbReference type="PANTHER" id="PTHR12526">
    <property type="entry name" value="GLYCOSYLTRANSFERASE"/>
    <property type="match status" value="1"/>
</dbReference>
<evidence type="ECO:0000259" key="2">
    <source>
        <dbReference type="Pfam" id="PF13579"/>
    </source>
</evidence>
<dbReference type="PANTHER" id="PTHR12526:SF630">
    <property type="entry name" value="GLYCOSYLTRANSFERASE"/>
    <property type="match status" value="1"/>
</dbReference>
<dbReference type="GO" id="GO:0016757">
    <property type="term" value="F:glycosyltransferase activity"/>
    <property type="evidence" value="ECO:0007669"/>
    <property type="project" value="InterPro"/>
</dbReference>
<dbReference type="SUPFAM" id="SSF53756">
    <property type="entry name" value="UDP-Glycosyltransferase/glycogen phosphorylase"/>
    <property type="match status" value="1"/>
</dbReference>
<sequence length="385" mass="43918">MKILQIINLPSSAINFIGGQFTYLKEEGGYDMHLICSPGGGIEEFCKKNKVHYYPVKMNRQVSFMDDIKAFWRICSYICKNRIDIVVAHQSKGRLLGMMAARICGVKYKIVFAHGVVYETMTGLRRKLMILNDRFVSIMADKVVCVSNYVIEQRRKDHIDKLGKSILLGKGTCNGLDTINKFNPELISEADVDEIKSKYGISKDDFVVGFCGRLVRDKGVIELIEAYDRLRNLYKDKSIKMLIIGSPEKWNGLPENTLNRLKLDDTIIFTGLIPYAEIQKYYMAMSVLVLPTHREGFGMVSVEAQAMRIPAIVSDFTGCSETIIDGETGLYIDRTPKSIERALEKMLDIKYRKKLGVQGRKFVIENFEHTIVRTHMLHLINSMIK</sequence>
<dbReference type="Pfam" id="PF13579">
    <property type="entry name" value="Glyco_trans_4_4"/>
    <property type="match status" value="1"/>
</dbReference>
<evidence type="ECO:0000313" key="3">
    <source>
        <dbReference type="EMBL" id="RGZ46979.1"/>
    </source>
</evidence>